<evidence type="ECO:0000256" key="9">
    <source>
        <dbReference type="ARBA" id="ARBA00022840"/>
    </source>
</evidence>
<feature type="domain" description="Chromo" evidence="13">
    <location>
        <begin position="525"/>
        <end position="580"/>
    </location>
</feature>
<dbReference type="InterPro" id="IPR016197">
    <property type="entry name" value="Chromo-like_dom_sf"/>
</dbReference>
<evidence type="ECO:0000256" key="10">
    <source>
        <dbReference type="ARBA" id="ARBA00023054"/>
    </source>
</evidence>
<dbReference type="FunFam" id="3.40.50.300:FF:000607">
    <property type="entry name" value="chromodomain-helicase-DNA-binding protein 1-like isoform X1"/>
    <property type="match status" value="1"/>
</dbReference>
<dbReference type="CDD" id="cd18793">
    <property type="entry name" value="SF2_C_SNF"/>
    <property type="match status" value="1"/>
</dbReference>
<feature type="domain" description="Helicase C-terminal" evidence="15">
    <location>
        <begin position="981"/>
        <end position="1140"/>
    </location>
</feature>
<evidence type="ECO:0000259" key="14">
    <source>
        <dbReference type="PROSITE" id="PS51192"/>
    </source>
</evidence>
<name>A0A7J0DXR2_9ERIC</name>
<dbReference type="GO" id="GO:0003682">
    <property type="term" value="F:chromatin binding"/>
    <property type="evidence" value="ECO:0007669"/>
    <property type="project" value="TreeGrafter"/>
</dbReference>
<feature type="compositionally biased region" description="Polar residues" evidence="12">
    <location>
        <begin position="2097"/>
        <end position="2119"/>
    </location>
</feature>
<dbReference type="PANTHER" id="PTHR45623:SF28">
    <property type="entry name" value="PROTEIN CHROMATIN REMODELING 4"/>
    <property type="match status" value="1"/>
</dbReference>
<dbReference type="GO" id="GO:0005634">
    <property type="term" value="C:nucleus"/>
    <property type="evidence" value="ECO:0007669"/>
    <property type="project" value="UniProtKB-SubCell"/>
</dbReference>
<feature type="region of interest" description="Disordered" evidence="12">
    <location>
        <begin position="1320"/>
        <end position="1343"/>
    </location>
</feature>
<evidence type="ECO:0000259" key="13">
    <source>
        <dbReference type="PROSITE" id="PS50013"/>
    </source>
</evidence>
<dbReference type="Gene3D" id="3.40.50.10810">
    <property type="entry name" value="Tandem AAA-ATPase domain"/>
    <property type="match status" value="1"/>
</dbReference>
<keyword evidence="8" id="KW-0862">Zinc</keyword>
<dbReference type="CDD" id="cd11660">
    <property type="entry name" value="SANT_TRF"/>
    <property type="match status" value="1"/>
</dbReference>
<comment type="caution">
    <text evidence="16">The sequence shown here is derived from an EMBL/GenBank/DDBJ whole genome shotgun (WGS) entry which is preliminary data.</text>
</comment>
<dbReference type="Pfam" id="PF00176">
    <property type="entry name" value="SNF2-rel_dom"/>
    <property type="match status" value="1"/>
</dbReference>
<evidence type="ECO:0000259" key="15">
    <source>
        <dbReference type="PROSITE" id="PS51194"/>
    </source>
</evidence>
<dbReference type="Gene3D" id="1.10.10.60">
    <property type="entry name" value="Homeodomain-like"/>
    <property type="match status" value="1"/>
</dbReference>
<protein>
    <submittedName>
        <fullName evidence="16">Chromatin remodeling 4</fullName>
    </submittedName>
</protein>
<dbReference type="GO" id="GO:0003677">
    <property type="term" value="F:DNA binding"/>
    <property type="evidence" value="ECO:0007669"/>
    <property type="project" value="TreeGrafter"/>
</dbReference>
<dbReference type="GO" id="GO:0042393">
    <property type="term" value="F:histone binding"/>
    <property type="evidence" value="ECO:0007669"/>
    <property type="project" value="TreeGrafter"/>
</dbReference>
<organism evidence="16 17">
    <name type="scientific">Actinidia rufa</name>
    <dbReference type="NCBI Taxonomy" id="165716"/>
    <lineage>
        <taxon>Eukaryota</taxon>
        <taxon>Viridiplantae</taxon>
        <taxon>Streptophyta</taxon>
        <taxon>Embryophyta</taxon>
        <taxon>Tracheophyta</taxon>
        <taxon>Spermatophyta</taxon>
        <taxon>Magnoliopsida</taxon>
        <taxon>eudicotyledons</taxon>
        <taxon>Gunneridae</taxon>
        <taxon>Pentapetalae</taxon>
        <taxon>asterids</taxon>
        <taxon>Ericales</taxon>
        <taxon>Actinidiaceae</taxon>
        <taxon>Actinidia</taxon>
    </lineage>
</organism>
<dbReference type="SMART" id="SM00298">
    <property type="entry name" value="CHROMO"/>
    <property type="match status" value="2"/>
</dbReference>
<keyword evidence="9" id="KW-0067">ATP-binding</keyword>
<dbReference type="CDD" id="cd18660">
    <property type="entry name" value="CD1_tandem"/>
    <property type="match status" value="1"/>
</dbReference>
<evidence type="ECO:0000256" key="11">
    <source>
        <dbReference type="ARBA" id="ARBA00023242"/>
    </source>
</evidence>
<keyword evidence="6" id="KW-0863">Zinc-finger</keyword>
<evidence type="ECO:0000256" key="3">
    <source>
        <dbReference type="ARBA" id="ARBA00022723"/>
    </source>
</evidence>
<dbReference type="EMBL" id="BJWL01000442">
    <property type="protein sequence ID" value="GFS44829.1"/>
    <property type="molecule type" value="Genomic_DNA"/>
</dbReference>
<feature type="region of interest" description="Disordered" evidence="12">
    <location>
        <begin position="435"/>
        <end position="471"/>
    </location>
</feature>
<keyword evidence="17" id="KW-1185">Reference proteome</keyword>
<keyword evidence="4" id="KW-0677">Repeat</keyword>
<evidence type="ECO:0000256" key="4">
    <source>
        <dbReference type="ARBA" id="ARBA00022737"/>
    </source>
</evidence>
<dbReference type="InterPro" id="IPR000953">
    <property type="entry name" value="Chromo/chromo_shadow_dom"/>
</dbReference>
<dbReference type="PROSITE" id="PS50013">
    <property type="entry name" value="CHROMO_2"/>
    <property type="match status" value="2"/>
</dbReference>
<evidence type="ECO:0000256" key="7">
    <source>
        <dbReference type="ARBA" id="ARBA00022801"/>
    </source>
</evidence>
<feature type="region of interest" description="Disordered" evidence="12">
    <location>
        <begin position="1"/>
        <end position="79"/>
    </location>
</feature>
<feature type="region of interest" description="Disordered" evidence="12">
    <location>
        <begin position="388"/>
        <end position="414"/>
    </location>
</feature>
<dbReference type="InterPro" id="IPR038718">
    <property type="entry name" value="SNF2-like_sf"/>
</dbReference>
<dbReference type="Gene3D" id="3.30.40.10">
    <property type="entry name" value="Zinc/RING finger domain, C3HC4 (zinc finger)"/>
    <property type="match status" value="1"/>
</dbReference>
<dbReference type="GO" id="GO:0140658">
    <property type="term" value="F:ATP-dependent chromatin remodeler activity"/>
    <property type="evidence" value="ECO:0007669"/>
    <property type="project" value="TreeGrafter"/>
</dbReference>
<dbReference type="Pfam" id="PF00271">
    <property type="entry name" value="Helicase_C"/>
    <property type="match status" value="1"/>
</dbReference>
<dbReference type="CDD" id="cd18659">
    <property type="entry name" value="CD2_tandem"/>
    <property type="match status" value="1"/>
</dbReference>
<feature type="region of interest" description="Disordered" evidence="12">
    <location>
        <begin position="2033"/>
        <end position="2075"/>
    </location>
</feature>
<feature type="region of interest" description="Disordered" evidence="12">
    <location>
        <begin position="1242"/>
        <end position="1279"/>
    </location>
</feature>
<dbReference type="SUPFAM" id="SSF54160">
    <property type="entry name" value="Chromo domain-like"/>
    <property type="match status" value="2"/>
</dbReference>
<dbReference type="Pfam" id="PF00628">
    <property type="entry name" value="PHD"/>
    <property type="match status" value="1"/>
</dbReference>
<gene>
    <name evidence="16" type="ORF">Acr_00g0092250</name>
</gene>
<keyword evidence="5" id="KW-0547">Nucleotide-binding</keyword>
<evidence type="ECO:0000256" key="2">
    <source>
        <dbReference type="ARBA" id="ARBA00007025"/>
    </source>
</evidence>
<dbReference type="Pfam" id="PF00385">
    <property type="entry name" value="Chromo"/>
    <property type="match status" value="2"/>
</dbReference>
<dbReference type="InterPro" id="IPR013083">
    <property type="entry name" value="Znf_RING/FYVE/PHD"/>
</dbReference>
<dbReference type="Gene3D" id="2.40.50.40">
    <property type="match status" value="2"/>
</dbReference>
<dbReference type="SMART" id="SM00249">
    <property type="entry name" value="PHD"/>
    <property type="match status" value="1"/>
</dbReference>
<feature type="region of interest" description="Disordered" evidence="12">
    <location>
        <begin position="118"/>
        <end position="139"/>
    </location>
</feature>
<feature type="domain" description="Chromo" evidence="13">
    <location>
        <begin position="594"/>
        <end position="646"/>
    </location>
</feature>
<dbReference type="InterPro" id="IPR001650">
    <property type="entry name" value="Helicase_C-like"/>
</dbReference>
<feature type="region of interest" description="Disordered" evidence="12">
    <location>
        <begin position="2097"/>
        <end position="2187"/>
    </location>
</feature>
<comment type="subcellular location">
    <subcellularLocation>
        <location evidence="1">Nucleus</location>
    </subcellularLocation>
</comment>
<dbReference type="GO" id="GO:0005524">
    <property type="term" value="F:ATP binding"/>
    <property type="evidence" value="ECO:0007669"/>
    <property type="project" value="UniProtKB-KW"/>
</dbReference>
<evidence type="ECO:0000256" key="5">
    <source>
        <dbReference type="ARBA" id="ARBA00022741"/>
    </source>
</evidence>
<dbReference type="GO" id="GO:0008270">
    <property type="term" value="F:zinc ion binding"/>
    <property type="evidence" value="ECO:0007669"/>
    <property type="project" value="UniProtKB-KW"/>
</dbReference>
<proteinExistence type="inferred from homology"/>
<sequence>MSNWNKASKRKRSKVPCGEDIFNGKEGSSTPLEPPTSSSSKRRLKNETSKEGSSTPQEPPTSPSKRRLKNETSSDPSAIKKKGNDGYYYECVICDLGGNLLCCDSCPRTYHLQCLDPPLKKSDSSGPTNHQDTASRQMPTKIIIGKSKTAIATSATDKVSEFFGSSVLGKKRSTSKRKSSLSRIQSVQKDINASVEPNRILHCEHAEGNLSSVNIDNEKKPELSPVDQPGEKKSISPEMEVSSVSTTMDLKSNNEAVEMTPDLLGDNGSPGKKVVSDSGAAKKDKKKENVRLTSVKVKRRQGLMEEDIRTLSADIHPKDEHVSEETGNLSRQLQEAGKIVDGTLTCEDHIPAENQQIYSVKDIILYTFIFLYITEDLSVADKQNRLATENPDGDKTLDGGAAENSTEGCQNIMFPSEGSRSLLYVYRRSATKEYREGKGLGSARRDTNGSSSTAPCGKNQDDPAGNTGDLEKTAEKISGGEKTTACLGSHDCSEVSKNIQMPVSHEIKDTKEANVEMRVNSNPDIETQSSVPAKVTSDGASVLYEFLVKWVGKSHIHNTWVSESQLKALAKRKLDNYRAKYGTTVINICDERWKQPQRVIALRTLKAGSTEAFIKWTGLPYDECSWERIDEPVVANMSHLIDLFKQFECQALEKDAKKDDMTREMGDYRQSEIVTLTEQPKELEGGALWVSGRQYQLVLLCRRCIFEFKVKLPCLVLVPLSTMPNWMAEFASWAPHLNVVEYHGCAKARAIVRQHEWHANDPSGLNKKTKSYKFNVLLTTYEMVLADSSHLRAVPWEVLVVDEGHRLKNSSSKLFSLLNTISFQHRVLLTGTPLQNNIGEMYNLLNFLQPASFPSLSSFEERFNDLTTAEKVDELKKLVTPHMLRRLKKDAMQNIPPKTERMVPVDLSSIQAEYYRAMLTKNYQILRNIGKGVAQQSMLNIVMQLRKVCNHPYLIPGTEPDSGSAEFLHEMRIKASAKLTLLHSMLKLLHKDGHRVLIFSQMTKLLDILEDYLTIEFGPKTFERVDGSVSVADRQTAIARFNQDSSKFVFLLSTRSCGLGINLATADTVIIYDSDFNPHADIQAMNRAHRIGQSKRLLVYRLVVRASVEERILQLAKKKLMLDQLFVNKSGSQKEVEDILRWGTEELFNDSSSVSGKDIGDNPSNKDEAVADIEHKHKRRVGGLGDMSKDKCTDGSGKIVWDESAIQKLLDRSYLQNGSPDNAEGDLENDMLGSVKSLEWNDEHTEEQGGAESPPVVTDDPSAQNSSARREDNPVHGIEENEWDKLLRVRWENCQNEEEAALGRGKRQRKAVSYREAYTLQPGETLSEGGHDEEPVPVPVPEPEREYTEAGRFHKEKYAKRRARQKERLAQRNVEETFAPIDGVTRPESLHEVPVANSKDREQLIKLVQPAEGKAPVIDLEGPNSKPDSSLRMGKTLKHKLGGHLNLPVKSLGHQESGPSCANSVPSNNLLPVLGLCAPNANQMESSQRNFSGSYSRQSRQFMRPEFPFHIDPCSGTSNEMDVKGHDPTFVKFKLPDASAEALPQHLKNSNLDNYLPFGLHRPSIPPGRGSGHFENAGLSFSNFQEQTALPKLPFDEKLLPRLPAPARNAPLSLPDSRHGLSVGTQVGGSSEPFQDLPTMPLFPNLKLLQEANKQNQQERDVATMLGLGHAMSTFSQFPESHRKVLENIMMRTGSGSSSLMKKKSKIDSWSEDELDFLWIGVRRHGRGNWDAMLRDPRLIFSKFMTAEDLSARWEEEQLKIIDGPAFPLPKPTRPAKPAKTSLFPSLSDEMMARAFHGSRFCGPSKYQTHLTDMKLGFGDPASSLAHSEPSDRLGLRNDHFAPFATWNADKFRNFPGDSSAGPSNRPGALNIQTEQLFMLNSFETKNMGSLDLNCPSGFDLQQKEEVQGGSKLGNLPSLLHRSLNILHDSHNNNMGRGEPRSSPLLPDFREELNVTDTKGKKVIDFYEEIDVVNLKGKQVVDETKSSTNKLPHWLRDVVGAPARPMPNPELPPTVSAIAQSVRMLYGEEAPTIPPFLVPGPPPSQPTDPRKSLKKKNRRANTPGQFPPVPQSAVGTSGLPWVGPYLSMPPLNLDVTNPSSSSVLPNPQKKSSTGLSPSPETGPLAAVTSSSLLGARGPHADNEIVQTQSEDSSKTHSDPILPEQRPDVEEISSEGTVSDHPVSDGEP</sequence>
<reference evidence="17" key="1">
    <citation type="submission" date="2019-07" db="EMBL/GenBank/DDBJ databases">
        <title>De Novo Assembly of kiwifruit Actinidia rufa.</title>
        <authorList>
            <person name="Sugita-Konishi S."/>
            <person name="Sato K."/>
            <person name="Mori E."/>
            <person name="Abe Y."/>
            <person name="Kisaki G."/>
            <person name="Hamano K."/>
            <person name="Suezawa K."/>
            <person name="Otani M."/>
            <person name="Fukuda T."/>
            <person name="Manabe T."/>
            <person name="Gomi K."/>
            <person name="Tabuchi M."/>
            <person name="Akimitsu K."/>
            <person name="Kataoka I."/>
        </authorList>
    </citation>
    <scope>NUCLEOTIDE SEQUENCE [LARGE SCALE GENOMIC DNA]</scope>
    <source>
        <strain evidence="17">cv. Fuchu</strain>
    </source>
</reference>
<dbReference type="InterPro" id="IPR014001">
    <property type="entry name" value="Helicase_ATP-bd"/>
</dbReference>
<dbReference type="InterPro" id="IPR000330">
    <property type="entry name" value="SNF2_N"/>
</dbReference>
<dbReference type="OrthoDB" id="5857104at2759"/>
<dbReference type="SMART" id="SM00487">
    <property type="entry name" value="DEXDc"/>
    <property type="match status" value="1"/>
</dbReference>
<feature type="domain" description="Helicase ATP-binding" evidence="14">
    <location>
        <begin position="711"/>
        <end position="851"/>
    </location>
</feature>
<feature type="region of interest" description="Disordered" evidence="12">
    <location>
        <begin position="259"/>
        <end position="287"/>
    </location>
</feature>
<dbReference type="InterPro" id="IPR009463">
    <property type="entry name" value="DUF1087"/>
</dbReference>
<keyword evidence="11" id="KW-0539">Nucleus</keyword>
<feature type="compositionally biased region" description="Pro residues" evidence="12">
    <location>
        <begin position="2033"/>
        <end position="2046"/>
    </location>
</feature>
<comment type="similarity">
    <text evidence="2">Belongs to the SNF2/RAD54 helicase family.</text>
</comment>
<dbReference type="Pfam" id="PF06465">
    <property type="entry name" value="DUF1087"/>
    <property type="match status" value="1"/>
</dbReference>
<dbReference type="SUPFAM" id="SSF52540">
    <property type="entry name" value="P-loop containing nucleoside triphosphate hydrolases"/>
    <property type="match status" value="2"/>
</dbReference>
<dbReference type="Gene3D" id="3.40.50.300">
    <property type="entry name" value="P-loop containing nucleotide triphosphate hydrolases"/>
    <property type="match status" value="1"/>
</dbReference>
<dbReference type="SUPFAM" id="SSF57903">
    <property type="entry name" value="FYVE/PHD zinc finger"/>
    <property type="match status" value="1"/>
</dbReference>
<dbReference type="PROSITE" id="PS51192">
    <property type="entry name" value="HELICASE_ATP_BIND_1"/>
    <property type="match status" value="1"/>
</dbReference>
<dbReference type="PROSITE" id="PS51194">
    <property type="entry name" value="HELICASE_CTER"/>
    <property type="match status" value="1"/>
</dbReference>
<feature type="region of interest" description="Disordered" evidence="12">
    <location>
        <begin position="211"/>
        <end position="246"/>
    </location>
</feature>
<feature type="compositionally biased region" description="Low complexity" evidence="12">
    <location>
        <begin position="28"/>
        <end position="39"/>
    </location>
</feature>
<dbReference type="InterPro" id="IPR001965">
    <property type="entry name" value="Znf_PHD"/>
</dbReference>
<dbReference type="SMART" id="SM00490">
    <property type="entry name" value="HELICc"/>
    <property type="match status" value="1"/>
</dbReference>
<evidence type="ECO:0000256" key="12">
    <source>
        <dbReference type="SAM" id="MobiDB-lite"/>
    </source>
</evidence>
<evidence type="ECO:0000256" key="1">
    <source>
        <dbReference type="ARBA" id="ARBA00004123"/>
    </source>
</evidence>
<feature type="compositionally biased region" description="Basic and acidic residues" evidence="12">
    <location>
        <begin position="1268"/>
        <end position="1279"/>
    </location>
</feature>
<evidence type="ECO:0000256" key="6">
    <source>
        <dbReference type="ARBA" id="ARBA00022771"/>
    </source>
</evidence>
<keyword evidence="10" id="KW-0175">Coiled coil</keyword>
<feature type="compositionally biased region" description="Basic and acidic residues" evidence="12">
    <location>
        <begin position="435"/>
        <end position="447"/>
    </location>
</feature>
<dbReference type="PANTHER" id="PTHR45623">
    <property type="entry name" value="CHROMODOMAIN-HELICASE-DNA-BINDING PROTEIN 3-RELATED-RELATED"/>
    <property type="match status" value="1"/>
</dbReference>
<dbReference type="InterPro" id="IPR027417">
    <property type="entry name" value="P-loop_NTPase"/>
</dbReference>
<keyword evidence="7" id="KW-0378">Hydrolase</keyword>
<dbReference type="InterPro" id="IPR049730">
    <property type="entry name" value="SNF2/RAD54-like_C"/>
</dbReference>
<evidence type="ECO:0000256" key="8">
    <source>
        <dbReference type="ARBA" id="ARBA00022833"/>
    </source>
</evidence>
<dbReference type="InterPro" id="IPR019787">
    <property type="entry name" value="Znf_PHD-finger"/>
</dbReference>
<dbReference type="InterPro" id="IPR023780">
    <property type="entry name" value="Chromo_domain"/>
</dbReference>
<dbReference type="Proteomes" id="UP000585474">
    <property type="component" value="Unassembled WGS sequence"/>
</dbReference>
<evidence type="ECO:0000313" key="16">
    <source>
        <dbReference type="EMBL" id="GFS44829.1"/>
    </source>
</evidence>
<accession>A0A7J0DXR2</accession>
<dbReference type="SMART" id="SM01147">
    <property type="entry name" value="DUF1087"/>
    <property type="match status" value="1"/>
</dbReference>
<dbReference type="InterPro" id="IPR011011">
    <property type="entry name" value="Znf_FYVE_PHD"/>
</dbReference>
<dbReference type="GO" id="GO:0016887">
    <property type="term" value="F:ATP hydrolysis activity"/>
    <property type="evidence" value="ECO:0007669"/>
    <property type="project" value="TreeGrafter"/>
</dbReference>
<dbReference type="GO" id="GO:0000785">
    <property type="term" value="C:chromatin"/>
    <property type="evidence" value="ECO:0007669"/>
    <property type="project" value="TreeGrafter"/>
</dbReference>
<evidence type="ECO:0000313" key="17">
    <source>
        <dbReference type="Proteomes" id="UP000585474"/>
    </source>
</evidence>
<keyword evidence="3" id="KW-0479">Metal-binding</keyword>
<feature type="compositionally biased region" description="Polar residues" evidence="12">
    <location>
        <begin position="124"/>
        <end position="138"/>
    </location>
</feature>